<organism evidence="2 3">
    <name type="scientific">Leucobacter chromiiresistens</name>
    <dbReference type="NCBI Taxonomy" id="1079994"/>
    <lineage>
        <taxon>Bacteria</taxon>
        <taxon>Bacillati</taxon>
        <taxon>Actinomycetota</taxon>
        <taxon>Actinomycetes</taxon>
        <taxon>Micrococcales</taxon>
        <taxon>Microbacteriaceae</taxon>
        <taxon>Leucobacter</taxon>
    </lineage>
</organism>
<dbReference type="STRING" id="1079994.SAMN04488565_0920"/>
<proteinExistence type="predicted"/>
<evidence type="ECO:0000256" key="1">
    <source>
        <dbReference type="SAM" id="MobiDB-lite"/>
    </source>
</evidence>
<name>A0A1H0YJ64_9MICO</name>
<evidence type="ECO:0000313" key="2">
    <source>
        <dbReference type="EMBL" id="SDQ15138.1"/>
    </source>
</evidence>
<dbReference type="Proteomes" id="UP000182690">
    <property type="component" value="Unassembled WGS sequence"/>
</dbReference>
<reference evidence="2 3" key="1">
    <citation type="submission" date="2016-10" db="EMBL/GenBank/DDBJ databases">
        <authorList>
            <person name="de Groot N.N."/>
        </authorList>
    </citation>
    <scope>NUCLEOTIDE SEQUENCE [LARGE SCALE GENOMIC DNA]</scope>
    <source>
        <strain evidence="2 3">DSM 22788</strain>
    </source>
</reference>
<gene>
    <name evidence="2" type="ORF">SAMN04488565_0920</name>
</gene>
<feature type="region of interest" description="Disordered" evidence="1">
    <location>
        <begin position="1"/>
        <end position="26"/>
    </location>
</feature>
<protein>
    <submittedName>
        <fullName evidence="2">Uncharacterized protein</fullName>
    </submittedName>
</protein>
<dbReference type="AlphaFoldDB" id="A0A1H0YJ64"/>
<accession>A0A1H0YJ64</accession>
<dbReference type="EMBL" id="FNKB01000001">
    <property type="protein sequence ID" value="SDQ15138.1"/>
    <property type="molecule type" value="Genomic_DNA"/>
</dbReference>
<evidence type="ECO:0000313" key="3">
    <source>
        <dbReference type="Proteomes" id="UP000182690"/>
    </source>
</evidence>
<sequence length="61" mass="6909">MDATEQRYLTSAVDTPEGRRPESWAESSAYVRAFGSDQYQGTAAVQQQERDRQVEVTRVIS</sequence>